<evidence type="ECO:0000313" key="2">
    <source>
        <dbReference type="Proteomes" id="UP000694018"/>
    </source>
</evidence>
<name>A0A8F5BM20_SACSH</name>
<dbReference type="AlphaFoldDB" id="A0A8F5BM20"/>
<dbReference type="EMBL" id="CP077717">
    <property type="protein sequence ID" value="QXJ27786.1"/>
    <property type="molecule type" value="Genomic_DNA"/>
</dbReference>
<dbReference type="KEGG" id="sshi:J5U23_00653"/>
<evidence type="ECO:0000313" key="1">
    <source>
        <dbReference type="EMBL" id="QXJ27786.1"/>
    </source>
</evidence>
<organism evidence="1 2">
    <name type="scientific">Saccharolobus shibatae (strain ATCC 51178 / DSM 5389 / JCM 8931 / NBRC 15437 / B12)</name>
    <name type="common">Sulfolobus shibatae</name>
    <dbReference type="NCBI Taxonomy" id="523848"/>
    <lineage>
        <taxon>Archaea</taxon>
        <taxon>Thermoproteota</taxon>
        <taxon>Thermoprotei</taxon>
        <taxon>Sulfolobales</taxon>
        <taxon>Sulfolobaceae</taxon>
        <taxon>Saccharolobus</taxon>
    </lineage>
</organism>
<proteinExistence type="predicted"/>
<dbReference type="Proteomes" id="UP000694018">
    <property type="component" value="Chromosome"/>
</dbReference>
<gene>
    <name evidence="1" type="ORF">J5U23_00653</name>
</gene>
<reference evidence="1" key="1">
    <citation type="journal article" date="2021" name="Environ. Microbiol.">
        <title>New insights into the diversity and evolution of the archaeal mobilome from three complete genomes of Saccharolobus shibatae.</title>
        <authorList>
            <person name="Medvedeva S."/>
            <person name="Brandt D."/>
            <person name="Cvirkaite-Krupovic V."/>
            <person name="Liu Y."/>
            <person name="Severinov K."/>
            <person name="Ishino S."/>
            <person name="Ishino Y."/>
            <person name="Prangishvili D."/>
            <person name="Kalinowski J."/>
            <person name="Krupovic M."/>
        </authorList>
    </citation>
    <scope>NUCLEOTIDE SEQUENCE</scope>
    <source>
        <strain evidence="1">B12</strain>
    </source>
</reference>
<protein>
    <submittedName>
        <fullName evidence="1">Uncharacterized protein</fullName>
    </submittedName>
</protein>
<sequence length="78" mass="9716">MISSISSKKYLSLLIKHIRLIIHFMEKLKQVFRSRTKDLNDKKENDIPIYDYPLEYLKNEFPYEYENVIRNRRSRCFW</sequence>
<accession>A0A8F5BM20</accession>